<reference evidence="6 7" key="1">
    <citation type="submission" date="2019-02" db="EMBL/GenBank/DDBJ databases">
        <title>Deep-cultivation of Planctomycetes and their phenomic and genomic characterization uncovers novel biology.</title>
        <authorList>
            <person name="Wiegand S."/>
            <person name="Jogler M."/>
            <person name="Boedeker C."/>
            <person name="Pinto D."/>
            <person name="Vollmers J."/>
            <person name="Rivas-Marin E."/>
            <person name="Kohn T."/>
            <person name="Peeters S.H."/>
            <person name="Heuer A."/>
            <person name="Rast P."/>
            <person name="Oberbeckmann S."/>
            <person name="Bunk B."/>
            <person name="Jeske O."/>
            <person name="Meyerdierks A."/>
            <person name="Storesund J.E."/>
            <person name="Kallscheuer N."/>
            <person name="Luecker S."/>
            <person name="Lage O.M."/>
            <person name="Pohl T."/>
            <person name="Merkel B.J."/>
            <person name="Hornburger P."/>
            <person name="Mueller R.-W."/>
            <person name="Bruemmer F."/>
            <person name="Labrenz M."/>
            <person name="Spormann A.M."/>
            <person name="Op Den Camp H."/>
            <person name="Overmann J."/>
            <person name="Amann R."/>
            <person name="Jetten M.S.M."/>
            <person name="Mascher T."/>
            <person name="Medema M.H."/>
            <person name="Devos D.P."/>
            <person name="Kaster A.-K."/>
            <person name="Ovreas L."/>
            <person name="Rohde M."/>
            <person name="Galperin M.Y."/>
            <person name="Jogler C."/>
        </authorList>
    </citation>
    <scope>NUCLEOTIDE SEQUENCE [LARGE SCALE GENOMIC DNA]</scope>
    <source>
        <strain evidence="6 7">Pan54</strain>
    </source>
</reference>
<comment type="caution">
    <text evidence="6">The sequence shown here is derived from an EMBL/GenBank/DDBJ whole genome shotgun (WGS) entry which is preliminary data.</text>
</comment>
<dbReference type="SUPFAM" id="SSF50952">
    <property type="entry name" value="Soluble quinoprotein glucose dehydrogenase"/>
    <property type="match status" value="1"/>
</dbReference>
<evidence type="ECO:0000313" key="7">
    <source>
        <dbReference type="Proteomes" id="UP000316095"/>
    </source>
</evidence>
<gene>
    <name evidence="6" type="ORF">Pan54_22460</name>
</gene>
<dbReference type="SUPFAM" id="SSF48371">
    <property type="entry name" value="ARM repeat"/>
    <property type="match status" value="1"/>
</dbReference>
<organism evidence="6 7">
    <name type="scientific">Rubinisphaera italica</name>
    <dbReference type="NCBI Taxonomy" id="2527969"/>
    <lineage>
        <taxon>Bacteria</taxon>
        <taxon>Pseudomonadati</taxon>
        <taxon>Planctomycetota</taxon>
        <taxon>Planctomycetia</taxon>
        <taxon>Planctomycetales</taxon>
        <taxon>Planctomycetaceae</taxon>
        <taxon>Rubinisphaera</taxon>
    </lineage>
</organism>
<dbReference type="InterPro" id="IPR016024">
    <property type="entry name" value="ARM-type_fold"/>
</dbReference>
<dbReference type="Gene3D" id="1.10.760.10">
    <property type="entry name" value="Cytochrome c-like domain"/>
    <property type="match status" value="1"/>
</dbReference>
<keyword evidence="7" id="KW-1185">Reference proteome</keyword>
<evidence type="ECO:0000256" key="2">
    <source>
        <dbReference type="ARBA" id="ARBA00022723"/>
    </source>
</evidence>
<evidence type="ECO:0000256" key="4">
    <source>
        <dbReference type="PROSITE-ProRule" id="PRU00433"/>
    </source>
</evidence>
<keyword evidence="1 4" id="KW-0349">Heme</keyword>
<evidence type="ECO:0000313" key="6">
    <source>
        <dbReference type="EMBL" id="TWT61510.1"/>
    </source>
</evidence>
<dbReference type="RefSeq" id="WP_146503491.1">
    <property type="nucleotide sequence ID" value="NZ_SJPG01000001.1"/>
</dbReference>
<dbReference type="Gene3D" id="1.25.10.10">
    <property type="entry name" value="Leucine-rich Repeat Variant"/>
    <property type="match status" value="1"/>
</dbReference>
<keyword evidence="3 4" id="KW-0408">Iron</keyword>
<feature type="domain" description="Cytochrome c" evidence="5">
    <location>
        <begin position="727"/>
        <end position="864"/>
    </location>
</feature>
<accession>A0A5C5XEU0</accession>
<dbReference type="Proteomes" id="UP000316095">
    <property type="component" value="Unassembled WGS sequence"/>
</dbReference>
<sequence>MVRQSVPFLICIIYLNVRLGAAEPAPQVSATQPGVRLTLVAEHPDLATPTGIDVDDKGRVWVVATHTHMRPDDYEGPSHDEILVFDTSQVQTSQRQVFYNSTTATMDLELGADGWVYLAERDRILRIKDLDGNGTADVEEELVVLTTEADYPHNGLSGLSWHPDGDLVFGLGENFATPWTLAGTDGPAIHGAAQGGIFRCSADGKNLRWIAQGLWNPFGTCVREDGEIFAADNDPGERPPCRLLHIIEGGEYGYRRQYGPESHHPFVCWNGELPGTLPMVHPTGEAPCGVVPLGRGLLVPSWGDHRIDFLQLHPKGASFTAELTTIAKGGRYFRPTCIAQDPNVGGSKRTWYLADWVDGRYNAHGFGRLWKLEIDLNQADWVGPLSIEPPTKAAQRAANLRSGKTLLAREELLQLAGDKDSFLARSALVALSRTANQWEIKDVLEWSAEDRVQATMALEFCQADSNKWLPLFLKDKNQAVRFQALRWIANSDLKAFLPNVETLLNGSEISFTSFEAAMATWNTLQGKPEAGIRDVDVLLARVQDKSKTPRLRAYALRLLPAQSSAAGEADSLPAKKFPNGLTLQLLSELHAVNHEELSLEVTRAAAGNPQVAQELLLEIANNQDHSAKLRAEAIAGLAAIAASHLKTLLKLTKDEQRVVREEALRSLRSIPLSAEQKEELLELTKRYPESYDQIVVVLEPESLKSDRPAFTDTKAWLQLLEQVQSPADIENGSRVFHHTQLGTCSHCHRHNGRGNTVGPDLTLQSQRASREALLMSILEPNREIAPEFQPRTLLLKDGRIFTGIRLRSYTKEQIRDAHGQTRTFDKGDVELIRDSNVSFMPAGLVNTLTNREIRDLLEFLLNNDDSDAHLNKRDVNSIKTSKNY</sequence>
<dbReference type="InterPro" id="IPR055557">
    <property type="entry name" value="DUF7133"/>
</dbReference>
<dbReference type="InterPro" id="IPR036909">
    <property type="entry name" value="Cyt_c-like_dom_sf"/>
</dbReference>
<dbReference type="OrthoDB" id="232040at2"/>
<proteinExistence type="predicted"/>
<dbReference type="InterPro" id="IPR011041">
    <property type="entry name" value="Quinoprot_gluc/sorb_DH_b-prop"/>
</dbReference>
<dbReference type="Pfam" id="PF23500">
    <property type="entry name" value="DUF7133"/>
    <property type="match status" value="1"/>
</dbReference>
<dbReference type="PROSITE" id="PS51007">
    <property type="entry name" value="CYTC"/>
    <property type="match status" value="1"/>
</dbReference>
<dbReference type="InterPro" id="IPR013427">
    <property type="entry name" value="Haem-bd_dom_put"/>
</dbReference>
<evidence type="ECO:0000256" key="1">
    <source>
        <dbReference type="ARBA" id="ARBA00022617"/>
    </source>
</evidence>
<dbReference type="InterPro" id="IPR009056">
    <property type="entry name" value="Cyt_c-like_dom"/>
</dbReference>
<evidence type="ECO:0000256" key="3">
    <source>
        <dbReference type="ARBA" id="ARBA00023004"/>
    </source>
</evidence>
<dbReference type="Gene3D" id="2.120.10.30">
    <property type="entry name" value="TolB, C-terminal domain"/>
    <property type="match status" value="1"/>
</dbReference>
<dbReference type="InterPro" id="IPR011989">
    <property type="entry name" value="ARM-like"/>
</dbReference>
<dbReference type="NCBIfam" id="TIGR02604">
    <property type="entry name" value="Piru_Ver_Nterm"/>
    <property type="match status" value="1"/>
</dbReference>
<evidence type="ECO:0000259" key="5">
    <source>
        <dbReference type="PROSITE" id="PS51007"/>
    </source>
</evidence>
<dbReference type="GO" id="GO:0020037">
    <property type="term" value="F:heme binding"/>
    <property type="evidence" value="ECO:0007669"/>
    <property type="project" value="InterPro"/>
</dbReference>
<dbReference type="EMBL" id="SJPG01000001">
    <property type="protein sequence ID" value="TWT61510.1"/>
    <property type="molecule type" value="Genomic_DNA"/>
</dbReference>
<dbReference type="InterPro" id="IPR013428">
    <property type="entry name" value="Membrane-bound_put_N"/>
</dbReference>
<dbReference type="PANTHER" id="PTHR33546">
    <property type="entry name" value="LARGE, MULTIFUNCTIONAL SECRETED PROTEIN-RELATED"/>
    <property type="match status" value="1"/>
</dbReference>
<dbReference type="NCBIfam" id="TIGR02603">
    <property type="entry name" value="CxxCH_TIGR02603"/>
    <property type="match status" value="1"/>
</dbReference>
<dbReference type="PANTHER" id="PTHR33546:SF1">
    <property type="entry name" value="LARGE, MULTIFUNCTIONAL SECRETED PROTEIN"/>
    <property type="match status" value="1"/>
</dbReference>
<dbReference type="GO" id="GO:0009055">
    <property type="term" value="F:electron transfer activity"/>
    <property type="evidence" value="ECO:0007669"/>
    <property type="project" value="InterPro"/>
</dbReference>
<dbReference type="GO" id="GO:0046872">
    <property type="term" value="F:metal ion binding"/>
    <property type="evidence" value="ECO:0007669"/>
    <property type="project" value="UniProtKB-KW"/>
</dbReference>
<dbReference type="SUPFAM" id="SSF46626">
    <property type="entry name" value="Cytochrome c"/>
    <property type="match status" value="1"/>
</dbReference>
<keyword evidence="2 4" id="KW-0479">Metal-binding</keyword>
<dbReference type="AlphaFoldDB" id="A0A5C5XEU0"/>
<protein>
    <recommendedName>
        <fullName evidence="5">Cytochrome c domain-containing protein</fullName>
    </recommendedName>
</protein>
<name>A0A5C5XEU0_9PLAN</name>
<dbReference type="InterPro" id="IPR011042">
    <property type="entry name" value="6-blade_b-propeller_TolB-like"/>
</dbReference>